<dbReference type="InterPro" id="IPR005665">
    <property type="entry name" value="SecF_bac"/>
</dbReference>
<evidence type="ECO:0000256" key="5">
    <source>
        <dbReference type="ARBA" id="ARBA00022927"/>
    </source>
</evidence>
<keyword evidence="2 9" id="KW-0813">Transport</keyword>
<dbReference type="PRINTS" id="PR01755">
    <property type="entry name" value="SECFTRNLCASE"/>
</dbReference>
<dbReference type="GO" id="GO:0006605">
    <property type="term" value="P:protein targeting"/>
    <property type="evidence" value="ECO:0007669"/>
    <property type="project" value="UniProtKB-UniRule"/>
</dbReference>
<keyword evidence="3 9" id="KW-1003">Cell membrane</keyword>
<feature type="transmembrane region" description="Helical" evidence="9">
    <location>
        <begin position="260"/>
        <end position="279"/>
    </location>
</feature>
<dbReference type="NCBIfam" id="TIGR00966">
    <property type="entry name" value="transloc_SecF"/>
    <property type="match status" value="1"/>
</dbReference>
<dbReference type="GO" id="GO:0005886">
    <property type="term" value="C:plasma membrane"/>
    <property type="evidence" value="ECO:0007669"/>
    <property type="project" value="UniProtKB-SubCell"/>
</dbReference>
<keyword evidence="6 9" id="KW-1133">Transmembrane helix</keyword>
<gene>
    <name evidence="9" type="primary">secF</name>
    <name evidence="11" type="ORF">HD599_001552</name>
</gene>
<evidence type="ECO:0000256" key="1">
    <source>
        <dbReference type="ARBA" id="ARBA00004651"/>
    </source>
</evidence>
<dbReference type="GO" id="GO:0015450">
    <property type="term" value="F:protein-transporting ATPase activity"/>
    <property type="evidence" value="ECO:0007669"/>
    <property type="project" value="InterPro"/>
</dbReference>
<comment type="subunit">
    <text evidence="9">Forms a complex with SecD. Part of the essential Sec protein translocation apparatus which comprises SecA, SecYEG and auxiliary proteins SecDF. Other proteins may also be involved.</text>
</comment>
<keyword evidence="12" id="KW-1185">Reference proteome</keyword>
<comment type="function">
    <text evidence="9">Part of the Sec protein translocase complex. Interacts with the SecYEG preprotein conducting channel. SecDF uses the proton motive force (PMF) to complete protein translocation after the ATP-dependent function of SecA.</text>
</comment>
<keyword evidence="8 9" id="KW-0472">Membrane</keyword>
<dbReference type="HAMAP" id="MF_01464_B">
    <property type="entry name" value="SecF_B"/>
    <property type="match status" value="1"/>
</dbReference>
<dbReference type="Pfam" id="PF02355">
    <property type="entry name" value="SecD_SecF_C"/>
    <property type="match status" value="1"/>
</dbReference>
<evidence type="ECO:0000313" key="11">
    <source>
        <dbReference type="EMBL" id="MBB5843229.1"/>
    </source>
</evidence>
<dbReference type="InterPro" id="IPR022813">
    <property type="entry name" value="SecD/SecF_arch_bac"/>
</dbReference>
<evidence type="ECO:0000256" key="3">
    <source>
        <dbReference type="ARBA" id="ARBA00022475"/>
    </source>
</evidence>
<feature type="transmembrane region" description="Helical" evidence="9">
    <location>
        <begin position="26"/>
        <end position="44"/>
    </location>
</feature>
<reference evidence="11 12" key="1">
    <citation type="submission" date="2020-08" db="EMBL/GenBank/DDBJ databases">
        <title>Sequencing the genomes of 1000 actinobacteria strains.</title>
        <authorList>
            <person name="Klenk H.-P."/>
        </authorList>
    </citation>
    <scope>NUCLEOTIDE SEQUENCE [LARGE SCALE GENOMIC DNA]</scope>
    <source>
        <strain evidence="11 12">DSM 105784</strain>
    </source>
</reference>
<organism evidence="11 12">
    <name type="scientific">Conyzicola lurida</name>
    <dbReference type="NCBI Taxonomy" id="1172621"/>
    <lineage>
        <taxon>Bacteria</taxon>
        <taxon>Bacillati</taxon>
        <taxon>Actinomycetota</taxon>
        <taxon>Actinomycetes</taxon>
        <taxon>Micrococcales</taxon>
        <taxon>Microbacteriaceae</taxon>
        <taxon>Conyzicola</taxon>
    </lineage>
</organism>
<evidence type="ECO:0000256" key="7">
    <source>
        <dbReference type="ARBA" id="ARBA00023010"/>
    </source>
</evidence>
<keyword evidence="5 9" id="KW-0653">Protein transport</keyword>
<protein>
    <recommendedName>
        <fullName evidence="9">Protein-export membrane protein SecF</fullName>
    </recommendedName>
</protein>
<dbReference type="RefSeq" id="WP_184235613.1">
    <property type="nucleotide sequence ID" value="NZ_JACHMJ010000001.1"/>
</dbReference>
<dbReference type="EMBL" id="JACHMJ010000001">
    <property type="protein sequence ID" value="MBB5843229.1"/>
    <property type="molecule type" value="Genomic_DNA"/>
</dbReference>
<comment type="subcellular location">
    <subcellularLocation>
        <location evidence="1 9">Cell membrane</location>
        <topology evidence="1 9">Multi-pass membrane protein</topology>
    </subcellularLocation>
</comment>
<dbReference type="InterPro" id="IPR048634">
    <property type="entry name" value="SecD_SecF_C"/>
</dbReference>
<evidence type="ECO:0000256" key="2">
    <source>
        <dbReference type="ARBA" id="ARBA00022448"/>
    </source>
</evidence>
<keyword evidence="4 9" id="KW-0812">Transmembrane</keyword>
<sequence length="345" mass="36535">MGGFAKFGNDLYTGARSFAFVGNRRIWYIIAAVMIIASVVGPAIRGGFVFGIEFRGGSEFQVSEIANLDDDLIANQDLATATVEDVVADASPRVTTVGNDGLRVQTEQLTNDETSAVADALAEAFDVPPTQVTASFIGPSWGADITTSAIRALVVFLVLAAIVMALYFRTWKMSVAAIISLVHDVIITAGVYGILGFEITPSAVIGFLTILGYSLYDTVVVFDKIRENTTEDGDNSTRTFAESVNLAVNQTLVRSINTGVVAALPVGAILFIGAAVLGAGTLRDIALSLFIGILIGTYSTIFVAAPIYSQLRENEPDILKRTKRLLATREKAGTPAVVATSEPAN</sequence>
<evidence type="ECO:0000313" key="12">
    <source>
        <dbReference type="Proteomes" id="UP000536685"/>
    </source>
</evidence>
<dbReference type="Proteomes" id="UP000536685">
    <property type="component" value="Unassembled WGS sequence"/>
</dbReference>
<dbReference type="SUPFAM" id="SSF82866">
    <property type="entry name" value="Multidrug efflux transporter AcrB transmembrane domain"/>
    <property type="match status" value="1"/>
</dbReference>
<feature type="transmembrane region" description="Helical" evidence="9">
    <location>
        <begin position="285"/>
        <end position="308"/>
    </location>
</feature>
<dbReference type="GO" id="GO:0065002">
    <property type="term" value="P:intracellular protein transmembrane transport"/>
    <property type="evidence" value="ECO:0007669"/>
    <property type="project" value="UniProtKB-UniRule"/>
</dbReference>
<evidence type="ECO:0000256" key="8">
    <source>
        <dbReference type="ARBA" id="ARBA00023136"/>
    </source>
</evidence>
<evidence type="ECO:0000256" key="9">
    <source>
        <dbReference type="HAMAP-Rule" id="MF_01464"/>
    </source>
</evidence>
<feature type="transmembrane region" description="Helical" evidence="9">
    <location>
        <begin position="175"/>
        <end position="197"/>
    </location>
</feature>
<keyword evidence="7 9" id="KW-0811">Translocation</keyword>
<dbReference type="Gene3D" id="1.20.1640.10">
    <property type="entry name" value="Multidrug efflux transporter AcrB transmembrane domain"/>
    <property type="match status" value="1"/>
</dbReference>
<dbReference type="AlphaFoldDB" id="A0A841AP85"/>
<feature type="transmembrane region" description="Helical" evidence="9">
    <location>
        <begin position="203"/>
        <end position="222"/>
    </location>
</feature>
<comment type="caution">
    <text evidence="11">The sequence shown here is derived from an EMBL/GenBank/DDBJ whole genome shotgun (WGS) entry which is preliminary data.</text>
</comment>
<dbReference type="InterPro" id="IPR055344">
    <property type="entry name" value="SecD_SecF_C_bact"/>
</dbReference>
<evidence type="ECO:0000259" key="10">
    <source>
        <dbReference type="Pfam" id="PF02355"/>
    </source>
</evidence>
<evidence type="ECO:0000256" key="4">
    <source>
        <dbReference type="ARBA" id="ARBA00022692"/>
    </source>
</evidence>
<feature type="transmembrane region" description="Helical" evidence="9">
    <location>
        <begin position="149"/>
        <end position="168"/>
    </location>
</feature>
<dbReference type="PANTHER" id="PTHR30081">
    <property type="entry name" value="PROTEIN-EXPORT MEMBRANE PROTEIN SEC"/>
    <property type="match status" value="1"/>
</dbReference>
<name>A0A841AP85_9MICO</name>
<proteinExistence type="inferred from homology"/>
<dbReference type="PANTHER" id="PTHR30081:SF8">
    <property type="entry name" value="PROTEIN TRANSLOCASE SUBUNIT SECF"/>
    <property type="match status" value="1"/>
</dbReference>
<feature type="domain" description="Protein export membrane protein SecD/SecF C-terminal" evidence="10">
    <location>
        <begin position="128"/>
        <end position="313"/>
    </location>
</feature>
<comment type="similarity">
    <text evidence="9">Belongs to the SecD/SecF family. SecF subfamily.</text>
</comment>
<accession>A0A841AP85</accession>
<evidence type="ECO:0000256" key="6">
    <source>
        <dbReference type="ARBA" id="ARBA00022989"/>
    </source>
</evidence>
<dbReference type="NCBIfam" id="TIGR00916">
    <property type="entry name" value="2A0604s01"/>
    <property type="match status" value="1"/>
</dbReference>
<dbReference type="GO" id="GO:0043952">
    <property type="term" value="P:protein transport by the Sec complex"/>
    <property type="evidence" value="ECO:0007669"/>
    <property type="project" value="UniProtKB-UniRule"/>
</dbReference>
<dbReference type="InterPro" id="IPR022645">
    <property type="entry name" value="SecD/SecF_bac"/>
</dbReference>